<reference evidence="8 9" key="1">
    <citation type="journal article" date="2016" name="Nat. Commun.">
        <title>Thousands of microbial genomes shed light on interconnected biogeochemical processes in an aquifer system.</title>
        <authorList>
            <person name="Anantharaman K."/>
            <person name="Brown C.T."/>
            <person name="Hug L.A."/>
            <person name="Sharon I."/>
            <person name="Castelle C.J."/>
            <person name="Probst A.J."/>
            <person name="Thomas B.C."/>
            <person name="Singh A."/>
            <person name="Wilkins M.J."/>
            <person name="Karaoz U."/>
            <person name="Brodie E.L."/>
            <person name="Williams K.H."/>
            <person name="Hubbard S.S."/>
            <person name="Banfield J.F."/>
        </authorList>
    </citation>
    <scope>NUCLEOTIDE SEQUENCE [LARGE SCALE GENOMIC DNA]</scope>
</reference>
<dbReference type="Gene3D" id="3.40.50.790">
    <property type="match status" value="1"/>
</dbReference>
<organism evidence="8 9">
    <name type="scientific">Candidatus Gottesmanbacteria bacterium RIFCSPHIGHO2_02_FULL_39_11</name>
    <dbReference type="NCBI Taxonomy" id="1798382"/>
    <lineage>
        <taxon>Bacteria</taxon>
        <taxon>Candidatus Gottesmaniibacteriota</taxon>
    </lineage>
</organism>
<dbReference type="Gene3D" id="3.30.190.20">
    <property type="match status" value="1"/>
</dbReference>
<keyword evidence="4 6" id="KW-0689">Ribosomal protein</keyword>
<feature type="region of interest" description="Disordered" evidence="7">
    <location>
        <begin position="1"/>
        <end position="23"/>
    </location>
</feature>
<name>A0A1F5ZNQ2_9BACT</name>
<feature type="compositionally biased region" description="Basic and acidic residues" evidence="7">
    <location>
        <begin position="1"/>
        <end position="18"/>
    </location>
</feature>
<dbReference type="Pfam" id="PF00687">
    <property type="entry name" value="Ribosomal_L1"/>
    <property type="match status" value="1"/>
</dbReference>
<proteinExistence type="inferred from homology"/>
<dbReference type="GO" id="GO:0003723">
    <property type="term" value="F:RNA binding"/>
    <property type="evidence" value="ECO:0007669"/>
    <property type="project" value="InterPro"/>
</dbReference>
<comment type="similarity">
    <text evidence="1 6">Belongs to the universal ribosomal protein uL1 family.</text>
</comment>
<evidence type="ECO:0000256" key="4">
    <source>
        <dbReference type="ARBA" id="ARBA00022980"/>
    </source>
</evidence>
<dbReference type="InterPro" id="IPR023673">
    <property type="entry name" value="Ribosomal_uL1_CS"/>
</dbReference>
<evidence type="ECO:0000313" key="8">
    <source>
        <dbReference type="EMBL" id="OGG14109.1"/>
    </source>
</evidence>
<dbReference type="InterPro" id="IPR028364">
    <property type="entry name" value="Ribosomal_uL1/biogenesis"/>
</dbReference>
<keyword evidence="3" id="KW-0810">Translation regulation</keyword>
<dbReference type="Proteomes" id="UP000176923">
    <property type="component" value="Unassembled WGS sequence"/>
</dbReference>
<dbReference type="PANTHER" id="PTHR36427:SF3">
    <property type="entry name" value="LARGE RIBOSOMAL SUBUNIT PROTEIN UL1M"/>
    <property type="match status" value="1"/>
</dbReference>
<dbReference type="GO" id="GO:0015934">
    <property type="term" value="C:large ribosomal subunit"/>
    <property type="evidence" value="ECO:0007669"/>
    <property type="project" value="InterPro"/>
</dbReference>
<dbReference type="GO" id="GO:0006417">
    <property type="term" value="P:regulation of translation"/>
    <property type="evidence" value="ECO:0007669"/>
    <property type="project" value="UniProtKB-KW"/>
</dbReference>
<dbReference type="PIRSF" id="PIRSF002155">
    <property type="entry name" value="Ribosomal_L1"/>
    <property type="match status" value="1"/>
</dbReference>
<protein>
    <recommendedName>
        <fullName evidence="6">Ribosomal protein</fullName>
    </recommendedName>
</protein>
<dbReference type="PANTHER" id="PTHR36427">
    <property type="entry name" value="54S RIBOSOMAL PROTEIN L1, MITOCHONDRIAL"/>
    <property type="match status" value="1"/>
</dbReference>
<accession>A0A1F5ZNQ2</accession>
<evidence type="ECO:0000313" key="9">
    <source>
        <dbReference type="Proteomes" id="UP000176923"/>
    </source>
</evidence>
<dbReference type="GO" id="GO:0006412">
    <property type="term" value="P:translation"/>
    <property type="evidence" value="ECO:0007669"/>
    <property type="project" value="InterPro"/>
</dbReference>
<dbReference type="GO" id="GO:0003735">
    <property type="term" value="F:structural constituent of ribosome"/>
    <property type="evidence" value="ECO:0007669"/>
    <property type="project" value="InterPro"/>
</dbReference>
<keyword evidence="5 6" id="KW-0687">Ribonucleoprotein</keyword>
<dbReference type="EMBL" id="MFJL01000027">
    <property type="protein sequence ID" value="OGG14109.1"/>
    <property type="molecule type" value="Genomic_DNA"/>
</dbReference>
<gene>
    <name evidence="8" type="ORF">A3D77_06385</name>
</gene>
<keyword evidence="2" id="KW-0678">Repressor</keyword>
<evidence type="ECO:0000256" key="5">
    <source>
        <dbReference type="ARBA" id="ARBA00023274"/>
    </source>
</evidence>
<evidence type="ECO:0000256" key="6">
    <source>
        <dbReference type="RuleBase" id="RU000659"/>
    </source>
</evidence>
<dbReference type="CDD" id="cd00403">
    <property type="entry name" value="Ribosomal_L1"/>
    <property type="match status" value="1"/>
</dbReference>
<evidence type="ECO:0000256" key="7">
    <source>
        <dbReference type="SAM" id="MobiDB-lite"/>
    </source>
</evidence>
<evidence type="ECO:0000256" key="2">
    <source>
        <dbReference type="ARBA" id="ARBA00022491"/>
    </source>
</evidence>
<evidence type="ECO:0000256" key="3">
    <source>
        <dbReference type="ARBA" id="ARBA00022845"/>
    </source>
</evidence>
<dbReference type="InterPro" id="IPR023674">
    <property type="entry name" value="Ribosomal_uL1-like"/>
</dbReference>
<dbReference type="SUPFAM" id="SSF56808">
    <property type="entry name" value="Ribosomal protein L1"/>
    <property type="match status" value="1"/>
</dbReference>
<evidence type="ECO:0000256" key="1">
    <source>
        <dbReference type="ARBA" id="ARBA00010531"/>
    </source>
</evidence>
<sequence>MEKEGVETKRKSEKEKERKPRVRGKRYKEALIKIDHAKKYKLEEAFKLLREIHLAKFDESVEVHLNVVEKGLRGMVSLPHGTGKKVRVVVADTTTIDKLVAEIEKGIINFDSLVAHPQVMGKLGKVAKFLGPKGLMPNPKNGTISPTPEKVAEKIKGGEASWKTESDFPLIHQVIGKLSFADKQLIENYQTLVKAIGDVKIQAVTLKSSMSPGIKIQIA</sequence>
<dbReference type="InterPro" id="IPR016095">
    <property type="entry name" value="Ribosomal_uL1_3-a/b-sand"/>
</dbReference>
<dbReference type="STRING" id="1798382.A3D77_06385"/>
<dbReference type="AlphaFoldDB" id="A0A1F5ZNQ2"/>
<dbReference type="PROSITE" id="PS01199">
    <property type="entry name" value="RIBOSOMAL_L1"/>
    <property type="match status" value="1"/>
</dbReference>
<dbReference type="InterPro" id="IPR002143">
    <property type="entry name" value="Ribosomal_uL1"/>
</dbReference>
<comment type="caution">
    <text evidence="8">The sequence shown here is derived from an EMBL/GenBank/DDBJ whole genome shotgun (WGS) entry which is preliminary data.</text>
</comment>